<sequence length="86" mass="10028">MPIRLPERVLRELKEHVKRGKRSEFVVKATEKALTELKQAKALKEYRGIFTAGQYPEFATPDATRAWVEAIRKEADERMKRDLEGN</sequence>
<reference evidence="1" key="1">
    <citation type="journal article" date="2020" name="mSystems">
        <title>Genome- and Community-Level Interaction Insights into Carbon Utilization and Element Cycling Functions of Hydrothermarchaeota in Hydrothermal Sediment.</title>
        <authorList>
            <person name="Zhou Z."/>
            <person name="Liu Y."/>
            <person name="Xu W."/>
            <person name="Pan J."/>
            <person name="Luo Z.H."/>
            <person name="Li M."/>
        </authorList>
    </citation>
    <scope>NUCLEOTIDE SEQUENCE [LARGE SCALE GENOMIC DNA]</scope>
    <source>
        <strain evidence="1">SpSt-301</strain>
    </source>
</reference>
<protein>
    <recommendedName>
        <fullName evidence="2">Ribbon-helix-helix protein, CopG family</fullName>
    </recommendedName>
</protein>
<evidence type="ECO:0000313" key="1">
    <source>
        <dbReference type="EMBL" id="HDW51555.1"/>
    </source>
</evidence>
<gene>
    <name evidence="1" type="ORF">ENQ35_02270</name>
</gene>
<accession>A0A7C1JF09</accession>
<comment type="caution">
    <text evidence="1">The sequence shown here is derived from an EMBL/GenBank/DDBJ whole genome shotgun (WGS) entry which is preliminary data.</text>
</comment>
<name>A0A7C1JF09_9THEO</name>
<evidence type="ECO:0008006" key="2">
    <source>
        <dbReference type="Google" id="ProtNLM"/>
    </source>
</evidence>
<proteinExistence type="predicted"/>
<dbReference type="AlphaFoldDB" id="A0A7C1JF09"/>
<organism evidence="1">
    <name type="scientific">Ammonifex degensii</name>
    <dbReference type="NCBI Taxonomy" id="42838"/>
    <lineage>
        <taxon>Bacteria</taxon>
        <taxon>Bacillati</taxon>
        <taxon>Bacillota</taxon>
        <taxon>Clostridia</taxon>
        <taxon>Thermoanaerobacterales</taxon>
        <taxon>Thermoanaerobacteraceae</taxon>
        <taxon>Ammonifex</taxon>
    </lineage>
</organism>
<dbReference type="EMBL" id="DSMV01000140">
    <property type="protein sequence ID" value="HDW51555.1"/>
    <property type="molecule type" value="Genomic_DNA"/>
</dbReference>